<sequence>MNYKNTIWNSKIRNTNKLPNICMVSDFFYPGLGGVEMHIYELSRCLIIRGFKVIVVTHSRSNRYGVRYMESGLKVYYLPHICMHDNVIFPSFFSLLPLFRQILIREEIDIVHGHQAVSMLALECIFHAVTMGYKVVYTDHSLFGLSNFDSIHVNNILKISLSCVDDIICVSYTNKKNLIYRASINPQNITVVPNAIDSSRFTPNLNNRYFGKDSLVVIVSICRMTYRKGVDLLASIIPIICNLDPNINFLIGGDGPKRILLDEMRDNYNLHDRVELLGEIPSSQICSTLQKGHIFLNTSLTEAFCISIVEAASCGLLVVSTNVGGIPEVLPSDILKLAKPSVSSMVNKLINAIDMIRSGEVDPEKLHDRVSKMYSWHDVANMTELVYYDTIQRPCNGLIEILSRIASCGPVIGKVYLILVSANYIFWYILSILYPEDQIELAMNFPK</sequence>
<protein>
    <recommendedName>
        <fullName evidence="2">phosphatidylinositol N-acetylglucosaminyltransferase</fullName>
        <ecNumber evidence="2">2.4.1.198</ecNumber>
    </recommendedName>
    <alternativeName>
        <fullName evidence="6">GlcNAc-PI synthesis protein</fullName>
    </alternativeName>
</protein>
<evidence type="ECO:0000256" key="1">
    <source>
        <dbReference type="ARBA" id="ARBA00004687"/>
    </source>
</evidence>
<dbReference type="Gene3D" id="3.40.50.2000">
    <property type="entry name" value="Glycogen Phosphorylase B"/>
    <property type="match status" value="2"/>
</dbReference>
<dbReference type="Pfam" id="PF00534">
    <property type="entry name" value="Glycos_transf_1"/>
    <property type="match status" value="1"/>
</dbReference>
<dbReference type="VEuPathDB" id="CryptoDB:cand_014070"/>
<keyword evidence="4" id="KW-0328">Glycosyltransferase</keyword>
<evidence type="ECO:0000313" key="9">
    <source>
        <dbReference type="EMBL" id="OII77768.1"/>
    </source>
</evidence>
<dbReference type="EMBL" id="LRBS01000030">
    <property type="protein sequence ID" value="OII77768.1"/>
    <property type="molecule type" value="Genomic_DNA"/>
</dbReference>
<dbReference type="UniPathway" id="UPA00196"/>
<dbReference type="SUPFAM" id="SSF53756">
    <property type="entry name" value="UDP-Glycosyltransferase/glycogen phosphorylase"/>
    <property type="match status" value="1"/>
</dbReference>
<dbReference type="AlphaFoldDB" id="A0A1J4MUB0"/>
<proteinExistence type="predicted"/>
<reference evidence="9 10" key="1">
    <citation type="submission" date="2016-10" db="EMBL/GenBank/DDBJ databases">
        <title>Reductive evolution of mitochondrial metabolism and differential evolution of invasion-related proteins in Cryptosporidium.</title>
        <authorList>
            <person name="Liu S."/>
            <person name="Roellig D.M."/>
            <person name="Guo Y."/>
            <person name="Li N."/>
            <person name="Frace M.A."/>
            <person name="Tang K."/>
            <person name="Zhang L."/>
            <person name="Feng Y."/>
            <person name="Xiao L."/>
        </authorList>
    </citation>
    <scope>NUCLEOTIDE SEQUENCE [LARGE SCALE GENOMIC DNA]</scope>
    <source>
        <strain evidence="9">30847</strain>
    </source>
</reference>
<dbReference type="Pfam" id="PF08288">
    <property type="entry name" value="PIGA"/>
    <property type="match status" value="1"/>
</dbReference>
<accession>A0A1J4MUB0</accession>
<feature type="domain" description="Glycosyl transferase family 1" evidence="7">
    <location>
        <begin position="216"/>
        <end position="334"/>
    </location>
</feature>
<dbReference type="PANTHER" id="PTHR45871">
    <property type="entry name" value="N-ACETYLGLUCOSAMINYL-PHOSPHATIDYLINOSITOL BIOSYNTHETIC PROTEIN"/>
    <property type="match status" value="1"/>
</dbReference>
<feature type="domain" description="PIGA GPI anchor biosynthesis" evidence="8">
    <location>
        <begin position="58"/>
        <end position="146"/>
    </location>
</feature>
<name>A0A1J4MUB0_9CRYT</name>
<evidence type="ECO:0000256" key="5">
    <source>
        <dbReference type="ARBA" id="ARBA00022679"/>
    </source>
</evidence>
<dbReference type="CDD" id="cd03796">
    <property type="entry name" value="GT4_PIG-A-like"/>
    <property type="match status" value="1"/>
</dbReference>
<dbReference type="GO" id="GO:0017176">
    <property type="term" value="F:phosphatidylinositol N-acetylglucosaminyltransferase activity"/>
    <property type="evidence" value="ECO:0007669"/>
    <property type="project" value="UniProtKB-EC"/>
</dbReference>
<dbReference type="OrthoDB" id="734129at2759"/>
<dbReference type="PANTHER" id="PTHR45871:SF1">
    <property type="entry name" value="PHOSPHATIDYLINOSITOL N-ACETYLGLUCOSAMINYLTRANSFERASE SUBUNIT A"/>
    <property type="match status" value="1"/>
</dbReference>
<evidence type="ECO:0000256" key="4">
    <source>
        <dbReference type="ARBA" id="ARBA00022676"/>
    </source>
</evidence>
<evidence type="ECO:0000259" key="7">
    <source>
        <dbReference type="Pfam" id="PF00534"/>
    </source>
</evidence>
<keyword evidence="10" id="KW-1185">Reference proteome</keyword>
<evidence type="ECO:0000256" key="6">
    <source>
        <dbReference type="ARBA" id="ARBA00032160"/>
    </source>
</evidence>
<dbReference type="InterPro" id="IPR039507">
    <property type="entry name" value="PIG-A/GPI3"/>
</dbReference>
<evidence type="ECO:0000259" key="8">
    <source>
        <dbReference type="Pfam" id="PF08288"/>
    </source>
</evidence>
<dbReference type="Proteomes" id="UP000186804">
    <property type="component" value="Unassembled WGS sequence"/>
</dbReference>
<keyword evidence="3" id="KW-0337">GPI-anchor biosynthesis</keyword>
<evidence type="ECO:0000256" key="2">
    <source>
        <dbReference type="ARBA" id="ARBA00012420"/>
    </source>
</evidence>
<dbReference type="InterPro" id="IPR013234">
    <property type="entry name" value="PIGA_GPI_anchor_biosynthesis"/>
</dbReference>
<dbReference type="EC" id="2.4.1.198" evidence="2"/>
<keyword evidence="5 9" id="KW-0808">Transferase</keyword>
<dbReference type="GO" id="GO:0000506">
    <property type="term" value="C:glycosylphosphatidylinositol-N-acetylglucosaminyltransferase (GPI-GnT) complex"/>
    <property type="evidence" value="ECO:0007669"/>
    <property type="project" value="InterPro"/>
</dbReference>
<comment type="pathway">
    <text evidence="1">Glycolipid biosynthesis; glycosylphosphatidylinositol-anchor biosynthesis.</text>
</comment>
<dbReference type="InterPro" id="IPR001296">
    <property type="entry name" value="Glyco_trans_1"/>
</dbReference>
<evidence type="ECO:0000313" key="10">
    <source>
        <dbReference type="Proteomes" id="UP000186804"/>
    </source>
</evidence>
<organism evidence="9 10">
    <name type="scientific">Cryptosporidium andersoni</name>
    <dbReference type="NCBI Taxonomy" id="117008"/>
    <lineage>
        <taxon>Eukaryota</taxon>
        <taxon>Sar</taxon>
        <taxon>Alveolata</taxon>
        <taxon>Apicomplexa</taxon>
        <taxon>Conoidasida</taxon>
        <taxon>Coccidia</taxon>
        <taxon>Eucoccidiorida</taxon>
        <taxon>Eimeriorina</taxon>
        <taxon>Cryptosporidiidae</taxon>
        <taxon>Cryptosporidium</taxon>
    </lineage>
</organism>
<dbReference type="GO" id="GO:0006506">
    <property type="term" value="P:GPI anchor biosynthetic process"/>
    <property type="evidence" value="ECO:0007669"/>
    <property type="project" value="UniProtKB-UniPathway"/>
</dbReference>
<dbReference type="RefSeq" id="XP_067069614.1">
    <property type="nucleotide sequence ID" value="XM_067211642.1"/>
</dbReference>
<evidence type="ECO:0000256" key="3">
    <source>
        <dbReference type="ARBA" id="ARBA00022502"/>
    </source>
</evidence>
<dbReference type="GeneID" id="92365592"/>
<comment type="caution">
    <text evidence="9">The sequence shown here is derived from an EMBL/GenBank/DDBJ whole genome shotgun (WGS) entry which is preliminary data.</text>
</comment>
<gene>
    <name evidence="9" type="ORF">cand_014070</name>
</gene>